<dbReference type="EMBL" id="JAELYA010000006">
    <property type="protein sequence ID" value="MBO3277009.1"/>
    <property type="molecule type" value="Genomic_DNA"/>
</dbReference>
<dbReference type="Pfam" id="PF05036">
    <property type="entry name" value="SPOR"/>
    <property type="match status" value="2"/>
</dbReference>
<sequence length="231" mass="26398">MRWFFLFLLVLNVFYYIWHQQQAPLRAKEIAPLSLYRGEEQKNIRLLSESAEVLRRRQLPTANGRASESAACIYLGSFAEEPRARLLEQRLLSLDVQANIQSLDVRAGTDYWVYLPPLASRQASLLQLRELQARRIDSYVITEGDLADGISLGIFQRQDSAEAVVERLRGAGYDALIRELPRARHDYWVQIAPESRRLADDSLLLQLGKDFPDLQKQIMPCKGIANVGSLE</sequence>
<dbReference type="InterPro" id="IPR036680">
    <property type="entry name" value="SPOR-like_sf"/>
</dbReference>
<evidence type="ECO:0000259" key="1">
    <source>
        <dbReference type="PROSITE" id="PS51724"/>
    </source>
</evidence>
<evidence type="ECO:0000313" key="2">
    <source>
        <dbReference type="EMBL" id="MBO3277009.1"/>
    </source>
</evidence>
<accession>A0ABS3TTL0</accession>
<dbReference type="PROSITE" id="PS51724">
    <property type="entry name" value="SPOR"/>
    <property type="match status" value="1"/>
</dbReference>
<dbReference type="RefSeq" id="WP_208315201.1">
    <property type="nucleotide sequence ID" value="NZ_JAELYA010000006.1"/>
</dbReference>
<keyword evidence="3" id="KW-1185">Reference proteome</keyword>
<dbReference type="SUPFAM" id="SSF110997">
    <property type="entry name" value="Sporulation related repeat"/>
    <property type="match status" value="2"/>
</dbReference>
<organism evidence="2 3">
    <name type="scientific">Pseudomonas schmalbachii</name>
    <dbReference type="NCBI Taxonomy" id="2816993"/>
    <lineage>
        <taxon>Bacteria</taxon>
        <taxon>Pseudomonadati</taxon>
        <taxon>Pseudomonadota</taxon>
        <taxon>Gammaproteobacteria</taxon>
        <taxon>Pseudomonadales</taxon>
        <taxon>Pseudomonadaceae</taxon>
        <taxon>Pseudomonas</taxon>
    </lineage>
</organism>
<dbReference type="Gene3D" id="3.30.70.1070">
    <property type="entry name" value="Sporulation related repeat"/>
    <property type="match status" value="1"/>
</dbReference>
<evidence type="ECO:0000313" key="3">
    <source>
        <dbReference type="Proteomes" id="UP000669060"/>
    </source>
</evidence>
<comment type="caution">
    <text evidence="2">The sequence shown here is derived from an EMBL/GenBank/DDBJ whole genome shotgun (WGS) entry which is preliminary data.</text>
</comment>
<reference evidence="2 3" key="1">
    <citation type="submission" date="2020-12" db="EMBL/GenBank/DDBJ databases">
        <title>Pseudomonas schmalbachii sp. nov. isolated from millipede gut.</title>
        <authorList>
            <person name="Shelomi M."/>
        </authorList>
    </citation>
    <scope>NUCLEOTIDE SEQUENCE [LARGE SCALE GENOMIC DNA]</scope>
    <source>
        <strain evidence="2 3">Milli4</strain>
    </source>
</reference>
<gene>
    <name evidence="2" type="ORF">JFY56_17440</name>
</gene>
<feature type="domain" description="SPOR" evidence="1">
    <location>
        <begin position="65"/>
        <end position="144"/>
    </location>
</feature>
<proteinExistence type="predicted"/>
<dbReference type="InterPro" id="IPR007730">
    <property type="entry name" value="SPOR-like_dom"/>
</dbReference>
<name>A0ABS3TTL0_9PSED</name>
<protein>
    <submittedName>
        <fullName evidence="2">SPOR domain-containing protein</fullName>
    </submittedName>
</protein>
<dbReference type="Proteomes" id="UP000669060">
    <property type="component" value="Unassembled WGS sequence"/>
</dbReference>